<evidence type="ECO:0000259" key="2">
    <source>
        <dbReference type="SMART" id="SM00954"/>
    </source>
</evidence>
<dbReference type="Gene3D" id="3.30.460.10">
    <property type="entry name" value="Beta Polymerase, domain 2"/>
    <property type="match status" value="1"/>
</dbReference>
<comment type="caution">
    <text evidence="3">The sequence shown here is derived from an EMBL/GenBank/DDBJ whole genome shotgun (WGS) entry which is preliminary data.</text>
</comment>
<dbReference type="Proteomes" id="UP001437460">
    <property type="component" value="Unassembled WGS sequence"/>
</dbReference>
<name>A0ABV1HPK6_9FIRM</name>
<dbReference type="InterPro" id="IPR052366">
    <property type="entry name" value="GTP_Pyrophosphokinase"/>
</dbReference>
<keyword evidence="4" id="KW-1185">Reference proteome</keyword>
<dbReference type="InterPro" id="IPR007685">
    <property type="entry name" value="RelA_SpoT"/>
</dbReference>
<gene>
    <name evidence="3" type="ORF">WMO41_13980</name>
</gene>
<proteinExistence type="predicted"/>
<protein>
    <submittedName>
        <fullName evidence="3">GTP pyrophosphokinase family protein</fullName>
    </submittedName>
</protein>
<sequence length="203" mass="23515">MFLYESALKAINTKIEILNEEFIHMYGHTPIEHIKSRVKTPDSIVKKMKRNGYEVTIENMVEKLSDIAGIRIICSFNQDIYQIADMIARQKDVTVLYVKDYIRKPKPNGYKSYHMVVTIPIYLTEGPVETKVEIQIRTIAQDFWASLEHKIYYKFEGSGPDSLQAELKACADMVDMLDAKMFSLNQSILETRKAQEDEPEPKE</sequence>
<evidence type="ECO:0000313" key="3">
    <source>
        <dbReference type="EMBL" id="MEQ2564258.1"/>
    </source>
</evidence>
<organism evidence="3 4">
    <name type="scientific">Ventrimonas faecis</name>
    <dbReference type="NCBI Taxonomy" id="3133170"/>
    <lineage>
        <taxon>Bacteria</taxon>
        <taxon>Bacillati</taxon>
        <taxon>Bacillota</taxon>
        <taxon>Clostridia</taxon>
        <taxon>Lachnospirales</taxon>
        <taxon>Lachnospiraceae</taxon>
        <taxon>Ventrimonas</taxon>
    </lineage>
</organism>
<dbReference type="SMART" id="SM00954">
    <property type="entry name" value="RelA_SpoT"/>
    <property type="match status" value="1"/>
</dbReference>
<dbReference type="SUPFAM" id="SSF81301">
    <property type="entry name" value="Nucleotidyltransferase"/>
    <property type="match status" value="1"/>
</dbReference>
<evidence type="ECO:0000256" key="1">
    <source>
        <dbReference type="ARBA" id="ARBA00004976"/>
    </source>
</evidence>
<dbReference type="Pfam" id="PF04607">
    <property type="entry name" value="RelA_SpoT"/>
    <property type="match status" value="1"/>
</dbReference>
<dbReference type="PANTHER" id="PTHR47837:SF2">
    <property type="entry name" value="GTP PYROPHOSPHOKINASE YWAC"/>
    <property type="match status" value="1"/>
</dbReference>
<evidence type="ECO:0000313" key="4">
    <source>
        <dbReference type="Proteomes" id="UP001437460"/>
    </source>
</evidence>
<comment type="pathway">
    <text evidence="1">Purine metabolism; ppGpp biosynthesis; ppGpp from GTP: step 1/2.</text>
</comment>
<dbReference type="CDD" id="cd05399">
    <property type="entry name" value="NT_Rel-Spo_like"/>
    <property type="match status" value="1"/>
</dbReference>
<dbReference type="EMBL" id="JBBMFJ010000036">
    <property type="protein sequence ID" value="MEQ2564258.1"/>
    <property type="molecule type" value="Genomic_DNA"/>
</dbReference>
<dbReference type="Gene3D" id="1.10.287.860">
    <property type="entry name" value="Nucleotidyltransferase"/>
    <property type="match status" value="1"/>
</dbReference>
<feature type="domain" description="RelA/SpoT" evidence="2">
    <location>
        <begin position="36"/>
        <end position="159"/>
    </location>
</feature>
<dbReference type="InterPro" id="IPR043519">
    <property type="entry name" value="NT_sf"/>
</dbReference>
<accession>A0ABV1HPK6</accession>
<dbReference type="PANTHER" id="PTHR47837">
    <property type="entry name" value="GTP PYROPHOSPHOKINASE YJBM"/>
    <property type="match status" value="1"/>
</dbReference>
<reference evidence="3 4" key="1">
    <citation type="submission" date="2024-03" db="EMBL/GenBank/DDBJ databases">
        <title>Human intestinal bacterial collection.</title>
        <authorList>
            <person name="Pauvert C."/>
            <person name="Hitch T.C.A."/>
            <person name="Clavel T."/>
        </authorList>
    </citation>
    <scope>NUCLEOTIDE SEQUENCE [LARGE SCALE GENOMIC DNA]</scope>
    <source>
        <strain evidence="3 4">CLA-AP-H27</strain>
    </source>
</reference>